<dbReference type="InterPro" id="IPR005828">
    <property type="entry name" value="MFS_sugar_transport-like"/>
</dbReference>
<dbReference type="FunFam" id="1.20.1250.20:FF:000218">
    <property type="entry name" value="facilitated trehalose transporter Tret1"/>
    <property type="match status" value="1"/>
</dbReference>
<dbReference type="Pfam" id="PF00083">
    <property type="entry name" value="Sugar_tr"/>
    <property type="match status" value="1"/>
</dbReference>
<accession>A0A6P7FXU0</accession>
<feature type="transmembrane region" description="Helical" evidence="8">
    <location>
        <begin position="87"/>
        <end position="105"/>
    </location>
</feature>
<name>A0A6P7FXU0_DIAVI</name>
<keyword evidence="5 8" id="KW-0812">Transmembrane</keyword>
<feature type="transmembrane region" description="Helical" evidence="8">
    <location>
        <begin position="321"/>
        <end position="343"/>
    </location>
</feature>
<evidence type="ECO:0000259" key="9">
    <source>
        <dbReference type="PROSITE" id="PS50850"/>
    </source>
</evidence>
<feature type="transmembrane region" description="Helical" evidence="8">
    <location>
        <begin position="392"/>
        <end position="413"/>
    </location>
</feature>
<evidence type="ECO:0000256" key="1">
    <source>
        <dbReference type="ARBA" id="ARBA00004651"/>
    </source>
</evidence>
<evidence type="ECO:0000256" key="7">
    <source>
        <dbReference type="ARBA" id="ARBA00023136"/>
    </source>
</evidence>
<dbReference type="InterPro" id="IPR050549">
    <property type="entry name" value="MFS_Trehalose_Transporter"/>
</dbReference>
<feature type="transmembrane region" description="Helical" evidence="8">
    <location>
        <begin position="9"/>
        <end position="32"/>
    </location>
</feature>
<evidence type="ECO:0000256" key="2">
    <source>
        <dbReference type="ARBA" id="ARBA00022448"/>
    </source>
</evidence>
<dbReference type="OrthoDB" id="6696619at2759"/>
<keyword evidence="7 8" id="KW-0472">Membrane</keyword>
<dbReference type="PROSITE" id="PS50850">
    <property type="entry name" value="MFS"/>
    <property type="match status" value="1"/>
</dbReference>
<dbReference type="PANTHER" id="PTHR48021:SF47">
    <property type="entry name" value="GH17672P"/>
    <property type="match status" value="1"/>
</dbReference>
<comment type="subcellular location">
    <subcellularLocation>
        <location evidence="1">Cell membrane</location>
        <topology evidence="1">Multi-pass membrane protein</topology>
    </subcellularLocation>
</comment>
<dbReference type="RefSeq" id="XP_028137380.1">
    <property type="nucleotide sequence ID" value="XM_028281579.1"/>
</dbReference>
<dbReference type="InParanoid" id="A0A6P7FXU0"/>
<reference evidence="10" key="1">
    <citation type="submission" date="2025-08" db="UniProtKB">
        <authorList>
            <consortium name="RefSeq"/>
        </authorList>
    </citation>
    <scope>IDENTIFICATION</scope>
    <source>
        <tissue evidence="10">Whole insect</tissue>
    </source>
</reference>
<feature type="transmembrane region" description="Helical" evidence="8">
    <location>
        <begin position="425"/>
        <end position="443"/>
    </location>
</feature>
<evidence type="ECO:0000256" key="6">
    <source>
        <dbReference type="ARBA" id="ARBA00022989"/>
    </source>
</evidence>
<keyword evidence="2" id="KW-0813">Transport</keyword>
<dbReference type="GO" id="GO:0005886">
    <property type="term" value="C:plasma membrane"/>
    <property type="evidence" value="ECO:0007669"/>
    <property type="project" value="UniProtKB-SubCell"/>
</dbReference>
<dbReference type="Gene3D" id="1.20.1250.20">
    <property type="entry name" value="MFS general substrate transporter like domains"/>
    <property type="match status" value="1"/>
</dbReference>
<dbReference type="GO" id="GO:0022857">
    <property type="term" value="F:transmembrane transporter activity"/>
    <property type="evidence" value="ECO:0007669"/>
    <property type="project" value="InterPro"/>
</dbReference>
<feature type="transmembrane region" description="Helical" evidence="8">
    <location>
        <begin position="111"/>
        <end position="133"/>
    </location>
</feature>
<evidence type="ECO:0000256" key="3">
    <source>
        <dbReference type="ARBA" id="ARBA00022475"/>
    </source>
</evidence>
<dbReference type="SUPFAM" id="SSF103473">
    <property type="entry name" value="MFS general substrate transporter"/>
    <property type="match status" value="1"/>
</dbReference>
<feature type="transmembrane region" description="Helical" evidence="8">
    <location>
        <begin position="172"/>
        <end position="190"/>
    </location>
</feature>
<evidence type="ECO:0000256" key="8">
    <source>
        <dbReference type="SAM" id="Phobius"/>
    </source>
</evidence>
<dbReference type="InterPro" id="IPR020846">
    <property type="entry name" value="MFS_dom"/>
</dbReference>
<feature type="domain" description="Major facilitator superfamily (MFS) profile" evidence="9">
    <location>
        <begin position="11"/>
        <end position="447"/>
    </location>
</feature>
<sequence length="460" mass="50893">MDVSRQNWFLYFCAFGVNVVLVCFGSMLVWTSPVIPKLQSNDTLVNPIGRPLTVWELSILTATYPLGLVTGTIVIGKIPDLIGRKWTLIWISIGALFSCIGLYLATNIYTFFIFKYTVSVSLGGGPILVPMYTSEIAEDHNRGRLGFFMTFGIIFGELYGNVVGAVTSVSTFSLLCGIPAVLSLVCCMYLPESPEYLLMKGRKNEAILALKKLRKHKPITEIENECLDTQNMVKSNCSTKSSFLERLKEDKGIRKGFYLAASVLIIQNSAGPIIVAAFLNPILSEAAPELNGDILSVIVVSLKFSAAFVGTYIVDRVGRRVLILIALFVCGISMFGLGLYFYFQHNHYEIPFAVKMVPVLCLICFVIVFSIGLSCIPYTLVAELLPSDLRSLGSSICQLVGDIFSISTAFAYPLAANYFGEHYCMFYFCIVNLSGCIFLYFFLPETKGKSFLEIKNILSN</sequence>
<keyword evidence="6 8" id="KW-1133">Transmembrane helix</keyword>
<gene>
    <name evidence="10" type="primary">LOC114331892</name>
</gene>
<keyword evidence="3" id="KW-1003">Cell membrane</keyword>
<dbReference type="PANTHER" id="PTHR48021">
    <property type="match status" value="1"/>
</dbReference>
<feature type="transmembrane region" description="Helical" evidence="8">
    <location>
        <begin position="256"/>
        <end position="282"/>
    </location>
</feature>
<evidence type="ECO:0000256" key="5">
    <source>
        <dbReference type="ARBA" id="ARBA00022692"/>
    </source>
</evidence>
<evidence type="ECO:0000313" key="10">
    <source>
        <dbReference type="RefSeq" id="XP_028137380.1"/>
    </source>
</evidence>
<organism evidence="10">
    <name type="scientific">Diabrotica virgifera virgifera</name>
    <name type="common">western corn rootworm</name>
    <dbReference type="NCBI Taxonomy" id="50390"/>
    <lineage>
        <taxon>Eukaryota</taxon>
        <taxon>Metazoa</taxon>
        <taxon>Ecdysozoa</taxon>
        <taxon>Arthropoda</taxon>
        <taxon>Hexapoda</taxon>
        <taxon>Insecta</taxon>
        <taxon>Pterygota</taxon>
        <taxon>Neoptera</taxon>
        <taxon>Endopterygota</taxon>
        <taxon>Coleoptera</taxon>
        <taxon>Polyphaga</taxon>
        <taxon>Cucujiformia</taxon>
        <taxon>Chrysomeloidea</taxon>
        <taxon>Chrysomelidae</taxon>
        <taxon>Galerucinae</taxon>
        <taxon>Diabroticina</taxon>
        <taxon>Diabroticites</taxon>
        <taxon>Diabrotica</taxon>
    </lineage>
</organism>
<dbReference type="KEGG" id="dvv:114331892"/>
<feature type="transmembrane region" description="Helical" evidence="8">
    <location>
        <begin position="294"/>
        <end position="314"/>
    </location>
</feature>
<feature type="transmembrane region" description="Helical" evidence="8">
    <location>
        <begin position="145"/>
        <end position="166"/>
    </location>
</feature>
<dbReference type="AlphaFoldDB" id="A0A6P7FXU0"/>
<keyword evidence="4" id="KW-0762">Sugar transport</keyword>
<feature type="transmembrane region" description="Helical" evidence="8">
    <location>
        <begin position="355"/>
        <end position="380"/>
    </location>
</feature>
<evidence type="ECO:0000256" key="4">
    <source>
        <dbReference type="ARBA" id="ARBA00022597"/>
    </source>
</evidence>
<protein>
    <submittedName>
        <fullName evidence="10">Facilitated trehalose transporter Tret1-like</fullName>
    </submittedName>
</protein>
<proteinExistence type="predicted"/>
<feature type="transmembrane region" description="Helical" evidence="8">
    <location>
        <begin position="52"/>
        <end position="75"/>
    </location>
</feature>
<dbReference type="InterPro" id="IPR036259">
    <property type="entry name" value="MFS_trans_sf"/>
</dbReference>